<dbReference type="GO" id="GO:0004316">
    <property type="term" value="F:3-oxoacyl-[acyl-carrier-protein] reductase (NADPH) activity"/>
    <property type="evidence" value="ECO:0007669"/>
    <property type="project" value="UniProtKB-EC"/>
</dbReference>
<dbReference type="PRINTS" id="PR00080">
    <property type="entry name" value="SDRFAMILY"/>
</dbReference>
<dbReference type="EC" id="1.1.1.100" evidence="3"/>
<dbReference type="InterPro" id="IPR002347">
    <property type="entry name" value="SDR_fam"/>
</dbReference>
<dbReference type="Proteomes" id="UP000036367">
    <property type="component" value="Unassembled WGS sequence"/>
</dbReference>
<dbReference type="RefSeq" id="WP_047816839.1">
    <property type="nucleotide sequence ID" value="NZ_LECT01000046.1"/>
</dbReference>
<dbReference type="PANTHER" id="PTHR42760:SF105">
    <property type="entry name" value="SORBITOL-6-PHOSPHATE 2-DEHYDROGENASE"/>
    <property type="match status" value="1"/>
</dbReference>
<feature type="domain" description="Ketoreductase" evidence="2">
    <location>
        <begin position="8"/>
        <end position="203"/>
    </location>
</feature>
<proteinExistence type="inferred from homology"/>
<reference evidence="3" key="1">
    <citation type="submission" date="2015-05" db="EMBL/GenBank/DDBJ databases">
        <title>Permanent draft genome of Rhodopirellula islandicus K833.</title>
        <authorList>
            <person name="Kizina J."/>
            <person name="Richter M."/>
            <person name="Glockner F.O."/>
            <person name="Harder J."/>
        </authorList>
    </citation>
    <scope>NUCLEOTIDE SEQUENCE [LARGE SCALE GENOMIC DNA]</scope>
    <source>
        <strain evidence="3">K833</strain>
    </source>
</reference>
<organism evidence="3 4">
    <name type="scientific">Rhodopirellula islandica</name>
    <dbReference type="NCBI Taxonomy" id="595434"/>
    <lineage>
        <taxon>Bacteria</taxon>
        <taxon>Pseudomonadati</taxon>
        <taxon>Planctomycetota</taxon>
        <taxon>Planctomycetia</taxon>
        <taxon>Pirellulales</taxon>
        <taxon>Pirellulaceae</taxon>
        <taxon>Rhodopirellula</taxon>
    </lineage>
</organism>
<protein>
    <submittedName>
        <fullName evidence="3">3-oxoacyl-[acyl-carrier protein] reductase</fullName>
        <ecNumber evidence="3">1.1.1.100</ecNumber>
    </submittedName>
</protein>
<name>A0A0J1B6F7_RHOIS</name>
<evidence type="ECO:0000259" key="2">
    <source>
        <dbReference type="SMART" id="SM00822"/>
    </source>
</evidence>
<dbReference type="SUPFAM" id="SSF51735">
    <property type="entry name" value="NAD(P)-binding Rossmann-fold domains"/>
    <property type="match status" value="1"/>
</dbReference>
<dbReference type="Gene3D" id="3.40.50.720">
    <property type="entry name" value="NAD(P)-binding Rossmann-like Domain"/>
    <property type="match status" value="1"/>
</dbReference>
<dbReference type="PATRIC" id="fig|595434.4.peg.5589"/>
<dbReference type="InterPro" id="IPR057326">
    <property type="entry name" value="KR_dom"/>
</dbReference>
<dbReference type="FunFam" id="3.40.50.720:FF:000084">
    <property type="entry name" value="Short-chain dehydrogenase reductase"/>
    <property type="match status" value="1"/>
</dbReference>
<dbReference type="SMART" id="SM00822">
    <property type="entry name" value="PKS_KR"/>
    <property type="match status" value="1"/>
</dbReference>
<accession>A0A0J1B6F7</accession>
<comment type="caution">
    <text evidence="3">The sequence shown here is derived from an EMBL/GenBank/DDBJ whole genome shotgun (WGS) entry which is preliminary data.</text>
</comment>
<gene>
    <name evidence="3" type="ORF">RISK_005887</name>
</gene>
<comment type="similarity">
    <text evidence="1">Belongs to the short-chain dehydrogenases/reductases (SDR) family.</text>
</comment>
<dbReference type="Pfam" id="PF13561">
    <property type="entry name" value="adh_short_C2"/>
    <property type="match status" value="1"/>
</dbReference>
<dbReference type="STRING" id="595434.RISK_005887"/>
<evidence type="ECO:0000256" key="1">
    <source>
        <dbReference type="ARBA" id="ARBA00006484"/>
    </source>
</evidence>
<dbReference type="PANTHER" id="PTHR42760">
    <property type="entry name" value="SHORT-CHAIN DEHYDROGENASES/REDUCTASES FAMILY MEMBER"/>
    <property type="match status" value="1"/>
</dbReference>
<sequence>MDLKLSGNTALVTGGASGIGLATARLFVEEGCSIQLWDVSPKVEDAASELRELGVNVSTQVVDIVDERQVEQAVGCCLDQHGRLDHVVHCAAIGSGKFGFPFTRVAPSEWKRTLEVNVIGMANVAAALAPPMVAQRSGTFVFLASIAGQMGSQTDPPYSASKAANINFAQCMAKDLAPHNVRVNTVCPGMVKTALNRSVWQAWYDGAPPQDRLSYEDWTDQKIKDVIPLARWQTSEDIAAMIVFLSSERAKEVTGQTINVDGGCVMHC</sequence>
<dbReference type="InterPro" id="IPR036291">
    <property type="entry name" value="NAD(P)-bd_dom_sf"/>
</dbReference>
<dbReference type="PRINTS" id="PR00081">
    <property type="entry name" value="GDHRDH"/>
</dbReference>
<keyword evidence="3" id="KW-0560">Oxidoreductase</keyword>
<evidence type="ECO:0000313" key="3">
    <source>
        <dbReference type="EMBL" id="KLU02061.1"/>
    </source>
</evidence>
<keyword evidence="4" id="KW-1185">Reference proteome</keyword>
<dbReference type="CDD" id="cd05233">
    <property type="entry name" value="SDR_c"/>
    <property type="match status" value="1"/>
</dbReference>
<dbReference type="OrthoDB" id="286404at2"/>
<evidence type="ECO:0000313" key="4">
    <source>
        <dbReference type="Proteomes" id="UP000036367"/>
    </source>
</evidence>
<dbReference type="AlphaFoldDB" id="A0A0J1B6F7"/>
<dbReference type="EMBL" id="LECT01000046">
    <property type="protein sequence ID" value="KLU02061.1"/>
    <property type="molecule type" value="Genomic_DNA"/>
</dbReference>